<evidence type="ECO:0000313" key="4">
    <source>
        <dbReference type="Proteomes" id="UP000295832"/>
    </source>
</evidence>
<proteinExistence type="predicted"/>
<keyword evidence="4" id="KW-1185">Reference proteome</keyword>
<comment type="caution">
    <text evidence="3">The sequence shown here is derived from an EMBL/GenBank/DDBJ whole genome shotgun (WGS) entry which is preliminary data.</text>
</comment>
<feature type="coiled-coil region" evidence="1">
    <location>
        <begin position="35"/>
        <end position="75"/>
    </location>
</feature>
<dbReference type="EMBL" id="SOEG01000048">
    <property type="protein sequence ID" value="TDX45197.1"/>
    <property type="molecule type" value="Genomic_DNA"/>
</dbReference>
<accession>A0A4R8GTU7</accession>
<dbReference type="AlphaFoldDB" id="A0A4R8GTU7"/>
<dbReference type="RefSeq" id="WP_134118986.1">
    <property type="nucleotide sequence ID" value="NZ_SOEG01000048.1"/>
</dbReference>
<keyword evidence="2" id="KW-0472">Membrane</keyword>
<dbReference type="Proteomes" id="UP000295832">
    <property type="component" value="Unassembled WGS sequence"/>
</dbReference>
<reference evidence="3 4" key="1">
    <citation type="submission" date="2019-03" db="EMBL/GenBank/DDBJ databases">
        <title>Subsurface microbial communities from deep shales in Ohio and West Virginia, USA.</title>
        <authorList>
            <person name="Wrighton K."/>
        </authorList>
    </citation>
    <scope>NUCLEOTIDE SEQUENCE [LARGE SCALE GENOMIC DNA]</scope>
    <source>
        <strain evidence="3 4">MSL 6dP</strain>
    </source>
</reference>
<keyword evidence="1" id="KW-0175">Coiled coil</keyword>
<gene>
    <name evidence="3" type="ORF">C7959_1489</name>
</gene>
<organism evidence="3 4">
    <name type="scientific">Orenia marismortui</name>
    <dbReference type="NCBI Taxonomy" id="46469"/>
    <lineage>
        <taxon>Bacteria</taxon>
        <taxon>Bacillati</taxon>
        <taxon>Bacillota</taxon>
        <taxon>Clostridia</taxon>
        <taxon>Halanaerobiales</taxon>
        <taxon>Halobacteroidaceae</taxon>
        <taxon>Orenia</taxon>
    </lineage>
</organism>
<evidence type="ECO:0008006" key="5">
    <source>
        <dbReference type="Google" id="ProtNLM"/>
    </source>
</evidence>
<protein>
    <recommendedName>
        <fullName evidence="5">Type IV pilus assembly protein PilO</fullName>
    </recommendedName>
</protein>
<feature type="transmembrane region" description="Helical" evidence="2">
    <location>
        <begin position="6"/>
        <end position="24"/>
    </location>
</feature>
<evidence type="ECO:0000256" key="2">
    <source>
        <dbReference type="SAM" id="Phobius"/>
    </source>
</evidence>
<name>A0A4R8GTU7_9FIRM</name>
<evidence type="ECO:0000313" key="3">
    <source>
        <dbReference type="EMBL" id="TDX45197.1"/>
    </source>
</evidence>
<evidence type="ECO:0000256" key="1">
    <source>
        <dbReference type="SAM" id="Coils"/>
    </source>
</evidence>
<dbReference type="STRING" id="926561.GCA_000379025_02921"/>
<keyword evidence="2" id="KW-1133">Transmembrane helix</keyword>
<sequence length="162" mass="19245">MLKKIILVLIAIILLIFISYRYVYHPLEVKEKKKASQLAQRMKVLDNKKEELLNLNDTEIKYQKLLEKLRTKNNNRLLKINDLNNFIITLNRSNLVDNIDFDLKANTKLLIKFKLAGSFKDIYKYFESIKYIYNTEELEINKAKESINLTANLVFPMERNDD</sequence>
<keyword evidence="2" id="KW-0812">Transmembrane</keyword>